<feature type="non-terminal residue" evidence="6">
    <location>
        <position position="1"/>
    </location>
</feature>
<evidence type="ECO:0000259" key="5">
    <source>
        <dbReference type="Pfam" id="PF12950"/>
    </source>
</evidence>
<evidence type="ECO:0000256" key="3">
    <source>
        <dbReference type="ARBA" id="ARBA00022679"/>
    </source>
</evidence>
<accession>A0AA90PUL4</accession>
<dbReference type="GO" id="GO:0032259">
    <property type="term" value="P:methylation"/>
    <property type="evidence" value="ECO:0007669"/>
    <property type="project" value="UniProtKB-KW"/>
</dbReference>
<dbReference type="EMBL" id="JAUYZK010000027">
    <property type="protein sequence ID" value="MDP2539834.1"/>
    <property type="molecule type" value="Genomic_DNA"/>
</dbReference>
<evidence type="ECO:0000256" key="4">
    <source>
        <dbReference type="ARBA" id="ARBA00047942"/>
    </source>
</evidence>
<reference evidence="7" key="1">
    <citation type="journal article" date="2024" name="Syst. Appl. Microbiol.">
        <title>Helicobacter cappadocius sp. nov., from lizards: The first psychrotrophic Helicobacter species.</title>
        <authorList>
            <person name="Aydin F."/>
            <person name="Tarhane S."/>
            <person name="Karakaya E."/>
            <person name="Abay S."/>
            <person name="Kayman T."/>
            <person name="Guran O."/>
            <person name="Bozkurt E."/>
            <person name="Uzum N."/>
            <person name="Avci A."/>
            <person name="Olgun K."/>
            <person name="Jablonski D."/>
            <person name="Guran C."/>
            <person name="Burcin Saticioglu I."/>
        </authorList>
    </citation>
    <scope>NUCLEOTIDE SEQUENCE [LARGE SCALE GENOMIC DNA]</scope>
    <source>
        <strain evidence="7">faydin-H76</strain>
    </source>
</reference>
<evidence type="ECO:0000256" key="1">
    <source>
        <dbReference type="ARBA" id="ARBA00011900"/>
    </source>
</evidence>
<protein>
    <recommendedName>
        <fullName evidence="1">site-specific DNA-methyltransferase (adenine-specific)</fullName>
        <ecNumber evidence="1">2.1.1.72</ecNumber>
    </recommendedName>
</protein>
<feature type="domain" description="TaqI-like C-terminal specificity" evidence="5">
    <location>
        <begin position="6"/>
        <end position="162"/>
    </location>
</feature>
<sequence length="220" mass="25828">VQIIRPILRGRDIKRYVYEWAGKWVINTHNGYKDEDITISPINIKDYPRLKLHLDSFWSEISKRSDKGHTPYNLRHCAYMSEFNRQKIVYSEIVQSPQFYLDKNNFYAEATSFILTGNFLEYLIGMLHSKLLAFAFKNFYAGGGLGEKGYRYKKAFLELLPIPKITESKQQEFVKIVNEILESKAKNQDAKALQEVLDKMVYTLYNLNDKEIELIESSFN</sequence>
<evidence type="ECO:0000256" key="2">
    <source>
        <dbReference type="ARBA" id="ARBA00022603"/>
    </source>
</evidence>
<proteinExistence type="predicted"/>
<dbReference type="Proteomes" id="UP001177258">
    <property type="component" value="Unassembled WGS sequence"/>
</dbReference>
<dbReference type="EC" id="2.1.1.72" evidence="1"/>
<keyword evidence="3" id="KW-0808">Transferase</keyword>
<dbReference type="InterPro" id="IPR025931">
    <property type="entry name" value="TaqI_C"/>
</dbReference>
<comment type="caution">
    <text evidence="6">The sequence shown here is derived from an EMBL/GenBank/DDBJ whole genome shotgun (WGS) entry which is preliminary data.</text>
</comment>
<evidence type="ECO:0000313" key="7">
    <source>
        <dbReference type="Proteomes" id="UP001177258"/>
    </source>
</evidence>
<comment type="catalytic activity">
    <reaction evidence="4">
        <text>a 2'-deoxyadenosine in DNA + S-adenosyl-L-methionine = an N(6)-methyl-2'-deoxyadenosine in DNA + S-adenosyl-L-homocysteine + H(+)</text>
        <dbReference type="Rhea" id="RHEA:15197"/>
        <dbReference type="Rhea" id="RHEA-COMP:12418"/>
        <dbReference type="Rhea" id="RHEA-COMP:12419"/>
        <dbReference type="ChEBI" id="CHEBI:15378"/>
        <dbReference type="ChEBI" id="CHEBI:57856"/>
        <dbReference type="ChEBI" id="CHEBI:59789"/>
        <dbReference type="ChEBI" id="CHEBI:90615"/>
        <dbReference type="ChEBI" id="CHEBI:90616"/>
        <dbReference type="EC" id="2.1.1.72"/>
    </reaction>
</comment>
<dbReference type="PANTHER" id="PTHR33841:SF1">
    <property type="entry name" value="DNA METHYLTRANSFERASE A"/>
    <property type="match status" value="1"/>
</dbReference>
<dbReference type="PANTHER" id="PTHR33841">
    <property type="entry name" value="DNA METHYLTRANSFERASE YEEA-RELATED"/>
    <property type="match status" value="1"/>
</dbReference>
<dbReference type="Pfam" id="PF12950">
    <property type="entry name" value="TaqI_C"/>
    <property type="match status" value="1"/>
</dbReference>
<dbReference type="AlphaFoldDB" id="A0AA90PUL4"/>
<gene>
    <name evidence="6" type="ORF">Q5I06_08640</name>
</gene>
<dbReference type="GO" id="GO:0009007">
    <property type="term" value="F:site-specific DNA-methyltransferase (adenine-specific) activity"/>
    <property type="evidence" value="ECO:0007669"/>
    <property type="project" value="UniProtKB-EC"/>
</dbReference>
<name>A0AA90PUL4_9HELI</name>
<keyword evidence="2" id="KW-0489">Methyltransferase</keyword>
<dbReference type="RefSeq" id="WP_305520939.1">
    <property type="nucleotide sequence ID" value="NZ_JAUYZK010000027.1"/>
</dbReference>
<evidence type="ECO:0000313" key="6">
    <source>
        <dbReference type="EMBL" id="MDP2539834.1"/>
    </source>
</evidence>
<organism evidence="6 7">
    <name type="scientific">Helicobacter cappadocius</name>
    <dbReference type="NCBI Taxonomy" id="3063998"/>
    <lineage>
        <taxon>Bacteria</taxon>
        <taxon>Pseudomonadati</taxon>
        <taxon>Campylobacterota</taxon>
        <taxon>Epsilonproteobacteria</taxon>
        <taxon>Campylobacterales</taxon>
        <taxon>Helicobacteraceae</taxon>
        <taxon>Helicobacter</taxon>
    </lineage>
</organism>
<dbReference type="InterPro" id="IPR050953">
    <property type="entry name" value="N4_N6_ade-DNA_methylase"/>
</dbReference>